<sequence length="993" mass="114206">MSAKKRPIGSSSTKSKNKVQNKVPNNKIDTIEKKTSNFVKETKHDRNDSASTKNSPKHKKKVDKNSNNNGKEAELNKQTHKPASKKQNSQNPRFTKSPSSTNPDKSKDHEILLGQIQSLGGSIEDLELCASSDSDNFNDQSRSTTGNDKNLKKEIENFVESIGLNVEKFHDVSDESDESDESKEETKESIIDNDDQDVGAKAVTTGKPKQHIKALRQWYAVELPPLSNEPPPKKLSDDQIAAKFENAKALLKTENSQYAANHPGHSRSDRTFYTTMIKSGTMKDKLSTLSVLVDESPIHSIHAFETLLGMANKKSRNESVQAVEYIMNLMLESVLPNRKLKYFRDQPLNDPKVTVRHLIVWAFEDFIKNYYYQFIRVIELLSHDVLTHVRQRMVTIIFTLFKEKPEQEQNLLKLLVNKLGDKERKVASRASYLINQIFSVHPFMKMHVIREIEQLILFPSANDRAQYYGVISLNQIILTNRDVEVANKLIDIYFVLFTKLLKSKDDEIKRNKDMIKSNKKKKNDEDKIEDTVDSKLVAALLTGVNRAYKFSQVNDSVFEGHLNVLYRITHVGTFNISIQALMLIYQVSLKKESLSDRFYRALYQSLLDPRLDKSSKHAMYLNLLFKALKNDSVIVRIEAFIKRLIQVCGHHLPPFICGAFYLISALVQKFPSLYYFITHPEDHDSQERFIDVPDEDDLQHNVDDSGDEDKKSDNDKSLSKDENLRKYDGRKRDPQYSYADQTCLWELTFFTNHFHPTVALYAKQLIENKSIENQPELHHHTLSHFLDRFVYRNPKKSDRIKGGNVLLQPTVATEPGMVIMKKGTGISQNEINVNSEEFWKKSLVDVPVDQAFFHKYFTQKHANGNVQKEKKNSVDDIDDFLDPDQESDEELEKEIWETMKSTMPIKLDSDLEDDDDIDDLEDAYFSSDDHSDDDVEEDDNNEFMDDGFESNDFIDDSTSDESENSDGKIRKKIKLKHLPTFASYEDVASLIHK</sequence>
<evidence type="ECO:0000313" key="4">
    <source>
        <dbReference type="EMBL" id="CAG8577468.1"/>
    </source>
</evidence>
<organism evidence="4 5">
    <name type="scientific">Acaulospora morrowiae</name>
    <dbReference type="NCBI Taxonomy" id="94023"/>
    <lineage>
        <taxon>Eukaryota</taxon>
        <taxon>Fungi</taxon>
        <taxon>Fungi incertae sedis</taxon>
        <taxon>Mucoromycota</taxon>
        <taxon>Glomeromycotina</taxon>
        <taxon>Glomeromycetes</taxon>
        <taxon>Diversisporales</taxon>
        <taxon>Acaulosporaceae</taxon>
        <taxon>Acaulospora</taxon>
    </lineage>
</organism>
<feature type="compositionally biased region" description="Acidic residues" evidence="2">
    <location>
        <begin position="930"/>
        <end position="964"/>
    </location>
</feature>
<comment type="similarity">
    <text evidence="1">Belongs to the CBF/MAK21 family.</text>
</comment>
<feature type="compositionally biased region" description="Acidic residues" evidence="2">
    <location>
        <begin position="174"/>
        <end position="183"/>
    </location>
</feature>
<feature type="compositionally biased region" description="Low complexity" evidence="2">
    <location>
        <begin position="18"/>
        <end position="27"/>
    </location>
</feature>
<dbReference type="InterPro" id="IPR040155">
    <property type="entry name" value="CEBPZ/Mak21-like"/>
</dbReference>
<feature type="non-terminal residue" evidence="4">
    <location>
        <position position="993"/>
    </location>
</feature>
<feature type="region of interest" description="Disordered" evidence="2">
    <location>
        <begin position="1"/>
        <end position="116"/>
    </location>
</feature>
<name>A0A9N9G160_9GLOM</name>
<gene>
    <name evidence="4" type="ORF">AMORRO_LOCUS6758</name>
</gene>
<feature type="region of interest" description="Disordered" evidence="2">
    <location>
        <begin position="700"/>
        <end position="730"/>
    </location>
</feature>
<dbReference type="Pfam" id="PF03914">
    <property type="entry name" value="CBF"/>
    <property type="match status" value="1"/>
</dbReference>
<feature type="domain" description="CCAAT-binding factor" evidence="3">
    <location>
        <begin position="577"/>
        <end position="762"/>
    </location>
</feature>
<dbReference type="Proteomes" id="UP000789342">
    <property type="component" value="Unassembled WGS sequence"/>
</dbReference>
<evidence type="ECO:0000313" key="5">
    <source>
        <dbReference type="Proteomes" id="UP000789342"/>
    </source>
</evidence>
<dbReference type="PANTHER" id="PTHR12048:SF0">
    <property type="entry name" value="CCAAT_ENHANCER-BINDING PROTEIN ZETA"/>
    <property type="match status" value="1"/>
</dbReference>
<feature type="compositionally biased region" description="Polar residues" evidence="2">
    <location>
        <begin position="131"/>
        <end position="148"/>
    </location>
</feature>
<feature type="compositionally biased region" description="Polar residues" evidence="2">
    <location>
        <begin position="85"/>
        <end position="103"/>
    </location>
</feature>
<comment type="caution">
    <text evidence="4">The sequence shown here is derived from an EMBL/GenBank/DDBJ whole genome shotgun (WGS) entry which is preliminary data.</text>
</comment>
<accession>A0A9N9G160</accession>
<keyword evidence="5" id="KW-1185">Reference proteome</keyword>
<protein>
    <submittedName>
        <fullName evidence="4">14786_t:CDS:1</fullName>
    </submittedName>
</protein>
<dbReference type="AlphaFoldDB" id="A0A9N9G160"/>
<dbReference type="EMBL" id="CAJVPV010004673">
    <property type="protein sequence ID" value="CAG8577468.1"/>
    <property type="molecule type" value="Genomic_DNA"/>
</dbReference>
<evidence type="ECO:0000256" key="2">
    <source>
        <dbReference type="SAM" id="MobiDB-lite"/>
    </source>
</evidence>
<feature type="region of interest" description="Disordered" evidence="2">
    <location>
        <begin position="131"/>
        <end position="152"/>
    </location>
</feature>
<feature type="compositionally biased region" description="Acidic residues" evidence="2">
    <location>
        <begin position="875"/>
        <end position="889"/>
    </location>
</feature>
<dbReference type="PANTHER" id="PTHR12048">
    <property type="entry name" value="CCAAT-BINDING FACTOR-RELATED"/>
    <property type="match status" value="1"/>
</dbReference>
<dbReference type="InterPro" id="IPR016024">
    <property type="entry name" value="ARM-type_fold"/>
</dbReference>
<feature type="region of interest" description="Disordered" evidence="2">
    <location>
        <begin position="921"/>
        <end position="968"/>
    </location>
</feature>
<dbReference type="OrthoDB" id="28947at2759"/>
<evidence type="ECO:0000259" key="3">
    <source>
        <dbReference type="Pfam" id="PF03914"/>
    </source>
</evidence>
<dbReference type="InterPro" id="IPR005612">
    <property type="entry name" value="CCAAT-binding_factor"/>
</dbReference>
<reference evidence="4" key="1">
    <citation type="submission" date="2021-06" db="EMBL/GenBank/DDBJ databases">
        <authorList>
            <person name="Kallberg Y."/>
            <person name="Tangrot J."/>
            <person name="Rosling A."/>
        </authorList>
    </citation>
    <scope>NUCLEOTIDE SEQUENCE</scope>
    <source>
        <strain evidence="4">CL551</strain>
    </source>
</reference>
<proteinExistence type="inferred from homology"/>
<dbReference type="SUPFAM" id="SSF48371">
    <property type="entry name" value="ARM repeat"/>
    <property type="match status" value="1"/>
</dbReference>
<dbReference type="GO" id="GO:0005634">
    <property type="term" value="C:nucleus"/>
    <property type="evidence" value="ECO:0007669"/>
    <property type="project" value="UniProtKB-ARBA"/>
</dbReference>
<feature type="region of interest" description="Disordered" evidence="2">
    <location>
        <begin position="169"/>
        <end position="190"/>
    </location>
</feature>
<feature type="compositionally biased region" description="Basic and acidic residues" evidence="2">
    <location>
        <begin position="29"/>
        <end position="48"/>
    </location>
</feature>
<feature type="region of interest" description="Disordered" evidence="2">
    <location>
        <begin position="867"/>
        <end position="889"/>
    </location>
</feature>
<evidence type="ECO:0000256" key="1">
    <source>
        <dbReference type="ARBA" id="ARBA00007797"/>
    </source>
</evidence>